<organism evidence="2 3">
    <name type="scientific">Pedobacter cryoconitis</name>
    <dbReference type="NCBI Taxonomy" id="188932"/>
    <lineage>
        <taxon>Bacteria</taxon>
        <taxon>Pseudomonadati</taxon>
        <taxon>Bacteroidota</taxon>
        <taxon>Sphingobacteriia</taxon>
        <taxon>Sphingobacteriales</taxon>
        <taxon>Sphingobacteriaceae</taxon>
        <taxon>Pedobacter</taxon>
    </lineage>
</organism>
<dbReference type="Proteomes" id="UP000537718">
    <property type="component" value="Unassembled WGS sequence"/>
</dbReference>
<dbReference type="Gene3D" id="3.40.30.10">
    <property type="entry name" value="Glutaredoxin"/>
    <property type="match status" value="1"/>
</dbReference>
<sequence length="135" mass="15353">MLHTATREKLLESPEMNAQYAIEYPAYQPGPQAIQQLRLLLQDIRVIIVMGTWCSDCRQQVPRLYKVLDQADFPAEQITLIFVDESKKAADGLTDHLNINKVPTFILTASNKEIGRITESHLVTLESDMIEILTK</sequence>
<dbReference type="SUPFAM" id="SSF52833">
    <property type="entry name" value="Thioredoxin-like"/>
    <property type="match status" value="1"/>
</dbReference>
<dbReference type="EMBL" id="JACHCF010000001">
    <property type="protein sequence ID" value="MBB5618974.1"/>
    <property type="molecule type" value="Genomic_DNA"/>
</dbReference>
<dbReference type="InterPro" id="IPR013766">
    <property type="entry name" value="Thioredoxin_domain"/>
</dbReference>
<feature type="domain" description="Thioredoxin" evidence="1">
    <location>
        <begin position="45"/>
        <end position="120"/>
    </location>
</feature>
<comment type="caution">
    <text evidence="2">The sequence shown here is derived from an EMBL/GenBank/DDBJ whole genome shotgun (WGS) entry which is preliminary data.</text>
</comment>
<dbReference type="RefSeq" id="WP_183865106.1">
    <property type="nucleotide sequence ID" value="NZ_JACHCF010000001.1"/>
</dbReference>
<dbReference type="Pfam" id="PF00085">
    <property type="entry name" value="Thioredoxin"/>
    <property type="match status" value="1"/>
</dbReference>
<dbReference type="InterPro" id="IPR036249">
    <property type="entry name" value="Thioredoxin-like_sf"/>
</dbReference>
<dbReference type="CDD" id="cd02947">
    <property type="entry name" value="TRX_family"/>
    <property type="match status" value="1"/>
</dbReference>
<evidence type="ECO:0000313" key="3">
    <source>
        <dbReference type="Proteomes" id="UP000537718"/>
    </source>
</evidence>
<dbReference type="AlphaFoldDB" id="A0A7W8YNM9"/>
<evidence type="ECO:0000313" key="2">
    <source>
        <dbReference type="EMBL" id="MBB5618974.1"/>
    </source>
</evidence>
<keyword evidence="2" id="KW-0413">Isomerase</keyword>
<dbReference type="GO" id="GO:0016853">
    <property type="term" value="F:isomerase activity"/>
    <property type="evidence" value="ECO:0007669"/>
    <property type="project" value="UniProtKB-KW"/>
</dbReference>
<reference evidence="2 3" key="1">
    <citation type="submission" date="2020-08" db="EMBL/GenBank/DDBJ databases">
        <title>Genomic Encyclopedia of Type Strains, Phase IV (KMG-V): Genome sequencing to study the core and pangenomes of soil and plant-associated prokaryotes.</title>
        <authorList>
            <person name="Whitman W."/>
        </authorList>
    </citation>
    <scope>NUCLEOTIDE SEQUENCE [LARGE SCALE GENOMIC DNA]</scope>
    <source>
        <strain evidence="2 3">MP7CTX6</strain>
    </source>
</reference>
<evidence type="ECO:0000259" key="1">
    <source>
        <dbReference type="Pfam" id="PF00085"/>
    </source>
</evidence>
<protein>
    <submittedName>
        <fullName evidence="2">Thiol-disulfide isomerase/thioredoxin</fullName>
    </submittedName>
</protein>
<accession>A0A7W8YNM9</accession>
<name>A0A7W8YNM9_9SPHI</name>
<gene>
    <name evidence="2" type="ORF">HDE69_000010</name>
</gene>
<proteinExistence type="predicted"/>